<dbReference type="SUPFAM" id="SSF55781">
    <property type="entry name" value="GAF domain-like"/>
    <property type="match status" value="1"/>
</dbReference>
<organism evidence="5 6">
    <name type="scientific">Pelagicoccus mobilis</name>
    <dbReference type="NCBI Taxonomy" id="415221"/>
    <lineage>
        <taxon>Bacteria</taxon>
        <taxon>Pseudomonadati</taxon>
        <taxon>Verrucomicrobiota</taxon>
        <taxon>Opitutia</taxon>
        <taxon>Puniceicoccales</taxon>
        <taxon>Pelagicoccaceae</taxon>
        <taxon>Pelagicoccus</taxon>
    </lineage>
</organism>
<dbReference type="SMART" id="SM00346">
    <property type="entry name" value="HTH_ICLR"/>
    <property type="match status" value="1"/>
</dbReference>
<dbReference type="RefSeq" id="WP_200353470.1">
    <property type="nucleotide sequence ID" value="NZ_JAENIL010000001.1"/>
</dbReference>
<dbReference type="Gene3D" id="1.10.10.10">
    <property type="entry name" value="Winged helix-like DNA-binding domain superfamily/Winged helix DNA-binding domain"/>
    <property type="match status" value="1"/>
</dbReference>
<dbReference type="InterPro" id="IPR014757">
    <property type="entry name" value="Tscrpt_reg_IclR_C"/>
</dbReference>
<dbReference type="GO" id="GO:0045892">
    <property type="term" value="P:negative regulation of DNA-templated transcription"/>
    <property type="evidence" value="ECO:0007669"/>
    <property type="project" value="TreeGrafter"/>
</dbReference>
<dbReference type="GO" id="GO:0003700">
    <property type="term" value="F:DNA-binding transcription factor activity"/>
    <property type="evidence" value="ECO:0007669"/>
    <property type="project" value="TreeGrafter"/>
</dbReference>
<dbReference type="Pfam" id="PF09339">
    <property type="entry name" value="HTH_IclR"/>
    <property type="match status" value="1"/>
</dbReference>
<accession>A0A934RX87</accession>
<dbReference type="InterPro" id="IPR036388">
    <property type="entry name" value="WH-like_DNA-bd_sf"/>
</dbReference>
<name>A0A934RX87_9BACT</name>
<evidence type="ECO:0000256" key="3">
    <source>
        <dbReference type="ARBA" id="ARBA00023163"/>
    </source>
</evidence>
<keyword evidence="2" id="KW-0238">DNA-binding</keyword>
<evidence type="ECO:0000313" key="5">
    <source>
        <dbReference type="EMBL" id="MBK1875253.1"/>
    </source>
</evidence>
<dbReference type="InterPro" id="IPR050707">
    <property type="entry name" value="HTH_MetabolicPath_Reg"/>
</dbReference>
<dbReference type="InterPro" id="IPR036390">
    <property type="entry name" value="WH_DNA-bd_sf"/>
</dbReference>
<keyword evidence="3" id="KW-0804">Transcription</keyword>
<keyword evidence="6" id="KW-1185">Reference proteome</keyword>
<dbReference type="PANTHER" id="PTHR30136:SF35">
    <property type="entry name" value="HTH-TYPE TRANSCRIPTIONAL REGULATOR RV1719"/>
    <property type="match status" value="1"/>
</dbReference>
<dbReference type="GO" id="GO:0003677">
    <property type="term" value="F:DNA binding"/>
    <property type="evidence" value="ECO:0007669"/>
    <property type="project" value="UniProtKB-KW"/>
</dbReference>
<dbReference type="Pfam" id="PF01614">
    <property type="entry name" value="IclR_C"/>
    <property type="match status" value="1"/>
</dbReference>
<dbReference type="InterPro" id="IPR029016">
    <property type="entry name" value="GAF-like_dom_sf"/>
</dbReference>
<reference evidence="5" key="1">
    <citation type="submission" date="2021-01" db="EMBL/GenBank/DDBJ databases">
        <title>Modified the classification status of verrucomicrobia.</title>
        <authorList>
            <person name="Feng X."/>
        </authorList>
    </citation>
    <scope>NUCLEOTIDE SEQUENCE</scope>
    <source>
        <strain evidence="5">KCTC 13126</strain>
    </source>
</reference>
<dbReference type="Proteomes" id="UP000617628">
    <property type="component" value="Unassembled WGS sequence"/>
</dbReference>
<dbReference type="Gene3D" id="3.30.450.40">
    <property type="match status" value="1"/>
</dbReference>
<dbReference type="SUPFAM" id="SSF46785">
    <property type="entry name" value="Winged helix' DNA-binding domain"/>
    <property type="match status" value="1"/>
</dbReference>
<evidence type="ECO:0000256" key="2">
    <source>
        <dbReference type="ARBA" id="ARBA00023125"/>
    </source>
</evidence>
<dbReference type="InterPro" id="IPR005471">
    <property type="entry name" value="Tscrpt_reg_IclR_N"/>
</dbReference>
<sequence>MSKETRQLATSLFKALDLLTLISSKPDGVGIQELVADMSLPRTSLLRLLDSLIHYGLVARDDSRRYFATDMFHEWRKEDPDQRLKDRYAPMMRRITEELGEMTTMGRLSGRGIRHIHCEEPDCRVRVTPPVGRQFAIEKMAMGKMVLTVRPDLIPEGVGEGYLEELEVIRAQKCAMNLAESEEAIVAWGTWLGEPSPLTPLFAITWPDFRFSEDSLERGIELLREESRKIGPFPYFE</sequence>
<evidence type="ECO:0000256" key="1">
    <source>
        <dbReference type="ARBA" id="ARBA00023015"/>
    </source>
</evidence>
<evidence type="ECO:0000313" key="6">
    <source>
        <dbReference type="Proteomes" id="UP000617628"/>
    </source>
</evidence>
<proteinExistence type="predicted"/>
<dbReference type="PROSITE" id="PS51077">
    <property type="entry name" value="HTH_ICLR"/>
    <property type="match status" value="1"/>
</dbReference>
<keyword evidence="1" id="KW-0805">Transcription regulation</keyword>
<comment type="caution">
    <text evidence="5">The sequence shown here is derived from an EMBL/GenBank/DDBJ whole genome shotgun (WGS) entry which is preliminary data.</text>
</comment>
<dbReference type="AlphaFoldDB" id="A0A934RX87"/>
<evidence type="ECO:0000259" key="4">
    <source>
        <dbReference type="PROSITE" id="PS51077"/>
    </source>
</evidence>
<feature type="domain" description="HTH iclR-type" evidence="4">
    <location>
        <begin position="9"/>
        <end position="71"/>
    </location>
</feature>
<dbReference type="EMBL" id="JAENIL010000001">
    <property type="protein sequence ID" value="MBK1875253.1"/>
    <property type="molecule type" value="Genomic_DNA"/>
</dbReference>
<dbReference type="PANTHER" id="PTHR30136">
    <property type="entry name" value="HELIX-TURN-HELIX TRANSCRIPTIONAL REGULATOR, ICLR FAMILY"/>
    <property type="match status" value="1"/>
</dbReference>
<gene>
    <name evidence="5" type="ORF">JIN87_00165</name>
</gene>
<protein>
    <submittedName>
        <fullName evidence="5">Helix-turn-helix domain-containing protein</fullName>
    </submittedName>
</protein>